<evidence type="ECO:0000256" key="1">
    <source>
        <dbReference type="SAM" id="MobiDB-lite"/>
    </source>
</evidence>
<name>A0A6L2MFX3_TANCI</name>
<gene>
    <name evidence="3" type="ORF">Tci_044874</name>
</gene>
<dbReference type="SUPFAM" id="SSF56672">
    <property type="entry name" value="DNA/RNA polymerases"/>
    <property type="match status" value="1"/>
</dbReference>
<accession>A0A6L2MFX3</accession>
<proteinExistence type="predicted"/>
<protein>
    <submittedName>
        <fullName evidence="3">Reverse transcriptase domain-containing protein</fullName>
    </submittedName>
</protein>
<dbReference type="AlphaFoldDB" id="A0A6L2MFX3"/>
<feature type="domain" description="Reverse transcriptase" evidence="2">
    <location>
        <begin position="259"/>
        <end position="362"/>
    </location>
</feature>
<dbReference type="CDD" id="cd01647">
    <property type="entry name" value="RT_LTR"/>
    <property type="match status" value="1"/>
</dbReference>
<reference evidence="3" key="1">
    <citation type="journal article" date="2019" name="Sci. Rep.">
        <title>Draft genome of Tanacetum cinerariifolium, the natural source of mosquito coil.</title>
        <authorList>
            <person name="Yamashiro T."/>
            <person name="Shiraishi A."/>
            <person name="Satake H."/>
            <person name="Nakayama K."/>
        </authorList>
    </citation>
    <scope>NUCLEOTIDE SEQUENCE</scope>
</reference>
<dbReference type="InterPro" id="IPR043128">
    <property type="entry name" value="Rev_trsase/Diguanyl_cyclase"/>
</dbReference>
<dbReference type="Gene3D" id="1.10.340.70">
    <property type="match status" value="1"/>
</dbReference>
<keyword evidence="3" id="KW-0548">Nucleotidyltransferase</keyword>
<keyword evidence="3" id="KW-0695">RNA-directed DNA polymerase</keyword>
<dbReference type="Gene3D" id="3.10.10.10">
    <property type="entry name" value="HIV Type 1 Reverse Transcriptase, subunit A, domain 1"/>
    <property type="match status" value="1"/>
</dbReference>
<dbReference type="InterPro" id="IPR043502">
    <property type="entry name" value="DNA/RNA_pol_sf"/>
</dbReference>
<dbReference type="InterPro" id="IPR000477">
    <property type="entry name" value="RT_dom"/>
</dbReference>
<sequence length="590" mass="67710">MFSPYRGPKHGFFSNLSKSPREILAIERAAKSFKALPRCSKANDHEIPPIKNTVSESMVYKKGVTCPPVTRVRNATVIIEATNSHAENGDHGLNNIRGHKVSHQKRSRNRTLSWRSWEETKKARRTVIINKERIPSREDTKEKIVVNEKYPKQMVTIKKQLPEHFKKELRNLLRANADIFAWTHADMIVILRTIMVDGKPFKTEHKLNEYSHIKPIKQNKRSLDPDCNASACKEAKEFMKTGILRKVKHQTWVANPVMVKKNDGRWRMCFVFTDINKACPKDCYQLLKIDWKIESLVKFCLKCFLDAYEGYHQIQMAEGDEDKTTFFVGEGVFCYGKMPFGLKNARAKYQRLVDKVFSKKTQKEPRSLYRTPYHQAGHKGQPFENQSRLKKTGRVAKWAIELGEHDIVFLKRDERETSIDFLPEIPFDESEKRVKEKEVSDPSNEWKLYTDGASSFDGAGAGLMLIDPAAPPQTDKIIKEIHKGSCRFNMEPRSMVVTITKQGYYWPSMHREASKTIQDCDKCKEQSAIRKTGIDGAIIVGSGSQTHNCKIGKAGGKVCMGICSVQIRSSSDDQLERRKTLQRGDIRRLL</sequence>
<dbReference type="Pfam" id="PF00078">
    <property type="entry name" value="RVT_1"/>
    <property type="match status" value="1"/>
</dbReference>
<dbReference type="PANTHER" id="PTHR24559:SF444">
    <property type="entry name" value="REVERSE TRANSCRIPTASE DOMAIN-CONTAINING PROTEIN"/>
    <property type="match status" value="1"/>
</dbReference>
<feature type="compositionally biased region" description="Basic residues" evidence="1">
    <location>
        <begin position="97"/>
        <end position="108"/>
    </location>
</feature>
<keyword evidence="3" id="KW-0808">Transferase</keyword>
<evidence type="ECO:0000259" key="2">
    <source>
        <dbReference type="Pfam" id="PF00078"/>
    </source>
</evidence>
<organism evidence="3">
    <name type="scientific">Tanacetum cinerariifolium</name>
    <name type="common">Dalmatian daisy</name>
    <name type="synonym">Chrysanthemum cinerariifolium</name>
    <dbReference type="NCBI Taxonomy" id="118510"/>
    <lineage>
        <taxon>Eukaryota</taxon>
        <taxon>Viridiplantae</taxon>
        <taxon>Streptophyta</taxon>
        <taxon>Embryophyta</taxon>
        <taxon>Tracheophyta</taxon>
        <taxon>Spermatophyta</taxon>
        <taxon>Magnoliopsida</taxon>
        <taxon>eudicotyledons</taxon>
        <taxon>Gunneridae</taxon>
        <taxon>Pentapetalae</taxon>
        <taxon>asterids</taxon>
        <taxon>campanulids</taxon>
        <taxon>Asterales</taxon>
        <taxon>Asteraceae</taxon>
        <taxon>Asteroideae</taxon>
        <taxon>Anthemideae</taxon>
        <taxon>Anthemidinae</taxon>
        <taxon>Tanacetum</taxon>
    </lineage>
</organism>
<dbReference type="GO" id="GO:0003964">
    <property type="term" value="F:RNA-directed DNA polymerase activity"/>
    <property type="evidence" value="ECO:0007669"/>
    <property type="project" value="UniProtKB-KW"/>
</dbReference>
<dbReference type="EMBL" id="BKCJ010006584">
    <property type="protein sequence ID" value="GEU72896.1"/>
    <property type="molecule type" value="Genomic_DNA"/>
</dbReference>
<feature type="region of interest" description="Disordered" evidence="1">
    <location>
        <begin position="89"/>
        <end position="108"/>
    </location>
</feature>
<dbReference type="PANTHER" id="PTHR24559">
    <property type="entry name" value="TRANSPOSON TY3-I GAG-POL POLYPROTEIN"/>
    <property type="match status" value="1"/>
</dbReference>
<dbReference type="Gene3D" id="3.30.70.270">
    <property type="match status" value="1"/>
</dbReference>
<comment type="caution">
    <text evidence="3">The sequence shown here is derived from an EMBL/GenBank/DDBJ whole genome shotgun (WGS) entry which is preliminary data.</text>
</comment>
<dbReference type="InterPro" id="IPR053134">
    <property type="entry name" value="RNA-dir_DNA_polymerase"/>
</dbReference>
<evidence type="ECO:0000313" key="3">
    <source>
        <dbReference type="EMBL" id="GEU72896.1"/>
    </source>
</evidence>